<dbReference type="GO" id="GO:0008270">
    <property type="term" value="F:zinc ion binding"/>
    <property type="evidence" value="ECO:0007669"/>
    <property type="project" value="InterPro"/>
</dbReference>
<dbReference type="InterPro" id="IPR002125">
    <property type="entry name" value="CMP_dCMP_dom"/>
</dbReference>
<evidence type="ECO:0000256" key="10">
    <source>
        <dbReference type="ARBA" id="ARBA00022857"/>
    </source>
</evidence>
<dbReference type="NCBIfam" id="TIGR00326">
    <property type="entry name" value="eubact_ribD"/>
    <property type="match status" value="1"/>
</dbReference>
<name>A0A3P3XKC6_9SPIR</name>
<dbReference type="GO" id="GO:0008835">
    <property type="term" value="F:diaminohydroxyphosphoribosylaminopyrimidine deaminase activity"/>
    <property type="evidence" value="ECO:0007669"/>
    <property type="project" value="UniProtKB-EC"/>
</dbReference>
<keyword evidence="6 13" id="KW-0686">Riboflavin biosynthesis</keyword>
<proteinExistence type="inferred from homology"/>
<comment type="pathway">
    <text evidence="2 13">Cofactor biosynthesis; riboflavin biosynthesis; 5-amino-6-(D-ribitylamino)uracil from GTP: step 2/4.</text>
</comment>
<feature type="binding site" evidence="15">
    <location>
        <begin position="298"/>
        <end position="304"/>
    </location>
    <ligand>
        <name>NADP(+)</name>
        <dbReference type="ChEBI" id="CHEBI:58349"/>
    </ligand>
</feature>
<dbReference type="UniPathway" id="UPA00275">
    <property type="reaction ID" value="UER00401"/>
</dbReference>
<comment type="similarity">
    <text evidence="4 13">In the N-terminal section; belongs to the cytidine and deoxycytidylate deaminase family.</text>
</comment>
<keyword evidence="8 13" id="KW-0378">Hydrolase</keyword>
<gene>
    <name evidence="18" type="primary">ribD</name>
    <name evidence="18" type="ORF">SPIROBIBN47_290076</name>
</gene>
<protein>
    <recommendedName>
        <fullName evidence="13">Riboflavin biosynthesis protein RibD</fullName>
    </recommendedName>
    <domain>
        <recommendedName>
            <fullName evidence="13">Diaminohydroxyphosphoribosylaminopyrimidine deaminase</fullName>
            <shortName evidence="13">DRAP deaminase</shortName>
            <ecNumber evidence="13">3.5.4.26</ecNumber>
        </recommendedName>
        <alternativeName>
            <fullName evidence="13">Riboflavin-specific deaminase</fullName>
        </alternativeName>
    </domain>
    <domain>
        <recommendedName>
            <fullName evidence="13">5-amino-6-(5-phosphoribosylamino)uracil reductase</fullName>
            <ecNumber evidence="13">1.1.1.193</ecNumber>
        </recommendedName>
        <alternativeName>
            <fullName evidence="13">HTP reductase</fullName>
        </alternativeName>
    </domain>
</protein>
<evidence type="ECO:0000256" key="15">
    <source>
        <dbReference type="PIRSR" id="PIRSR006769-2"/>
    </source>
</evidence>
<accession>A0A3P3XKC6</accession>
<dbReference type="PIRSF" id="PIRSF006769">
    <property type="entry name" value="RibD"/>
    <property type="match status" value="1"/>
</dbReference>
<dbReference type="InterPro" id="IPR024072">
    <property type="entry name" value="DHFR-like_dom_sf"/>
</dbReference>
<dbReference type="EC" id="1.1.1.193" evidence="13"/>
<evidence type="ECO:0000256" key="5">
    <source>
        <dbReference type="ARBA" id="ARBA00007417"/>
    </source>
</evidence>
<evidence type="ECO:0000313" key="18">
    <source>
        <dbReference type="EMBL" id="SLM13462.1"/>
    </source>
</evidence>
<dbReference type="GO" id="GO:0008703">
    <property type="term" value="F:5-amino-6-(5-phosphoribosylamino)uracil reductase activity"/>
    <property type="evidence" value="ECO:0007669"/>
    <property type="project" value="UniProtKB-EC"/>
</dbReference>
<feature type="binding site" evidence="15">
    <location>
        <position position="203"/>
    </location>
    <ligand>
        <name>substrate</name>
    </ligand>
</feature>
<keyword evidence="11 13" id="KW-0560">Oxidoreductase</keyword>
<comment type="pathway">
    <text evidence="3 13">Cofactor biosynthesis; riboflavin biosynthesis; 5-amino-6-(D-ribitylamino)uracil from GTP: step 3/4.</text>
</comment>
<dbReference type="SUPFAM" id="SSF53927">
    <property type="entry name" value="Cytidine deaminase-like"/>
    <property type="match status" value="1"/>
</dbReference>
<evidence type="ECO:0000259" key="17">
    <source>
        <dbReference type="PROSITE" id="PS51747"/>
    </source>
</evidence>
<keyword evidence="7 13" id="KW-0479">Metal-binding</keyword>
<dbReference type="EMBL" id="FWDM01000022">
    <property type="protein sequence ID" value="SLM13462.1"/>
    <property type="molecule type" value="Genomic_DNA"/>
</dbReference>
<feature type="active site" description="Proton donor" evidence="14">
    <location>
        <position position="51"/>
    </location>
</feature>
<dbReference type="CDD" id="cd01284">
    <property type="entry name" value="Riboflavin_deaminase-reductase"/>
    <property type="match status" value="1"/>
</dbReference>
<feature type="binding site" evidence="15">
    <location>
        <position position="199"/>
    </location>
    <ligand>
        <name>NADP(+)</name>
        <dbReference type="ChEBI" id="CHEBI:58349"/>
    </ligand>
</feature>
<feature type="binding site" evidence="15">
    <location>
        <position position="296"/>
    </location>
    <ligand>
        <name>substrate</name>
    </ligand>
</feature>
<evidence type="ECO:0000256" key="12">
    <source>
        <dbReference type="ARBA" id="ARBA00023268"/>
    </source>
</evidence>
<evidence type="ECO:0000256" key="7">
    <source>
        <dbReference type="ARBA" id="ARBA00022723"/>
    </source>
</evidence>
<keyword evidence="10 13" id="KW-0521">NADP</keyword>
<dbReference type="InterPro" id="IPR016193">
    <property type="entry name" value="Cytidine_deaminase-like"/>
</dbReference>
<dbReference type="InterPro" id="IPR016192">
    <property type="entry name" value="APOBEC/CMP_deaminase_Zn-bd"/>
</dbReference>
<dbReference type="Pfam" id="PF00383">
    <property type="entry name" value="dCMP_cyt_deam_1"/>
    <property type="match status" value="1"/>
</dbReference>
<evidence type="ECO:0000256" key="1">
    <source>
        <dbReference type="ARBA" id="ARBA00002151"/>
    </source>
</evidence>
<feature type="binding site" evidence="16">
    <location>
        <position position="87"/>
    </location>
    <ligand>
        <name>Zn(2+)</name>
        <dbReference type="ChEBI" id="CHEBI:29105"/>
        <note>catalytic</note>
    </ligand>
</feature>
<feature type="binding site" evidence="15">
    <location>
        <position position="173"/>
    </location>
    <ligand>
        <name>NADP(+)</name>
        <dbReference type="ChEBI" id="CHEBI:58349"/>
    </ligand>
</feature>
<dbReference type="GO" id="GO:0009231">
    <property type="term" value="P:riboflavin biosynthetic process"/>
    <property type="evidence" value="ECO:0007669"/>
    <property type="project" value="UniProtKB-UniPathway"/>
</dbReference>
<dbReference type="FunFam" id="3.40.140.10:FF:000025">
    <property type="entry name" value="Riboflavin biosynthesis protein RibD"/>
    <property type="match status" value="1"/>
</dbReference>
<dbReference type="PANTHER" id="PTHR38011">
    <property type="entry name" value="DIHYDROFOLATE REDUCTASE FAMILY PROTEIN (AFU_ORTHOLOGUE AFUA_8G06820)"/>
    <property type="match status" value="1"/>
</dbReference>
<dbReference type="Gene3D" id="3.40.140.10">
    <property type="entry name" value="Cytidine Deaminase, domain 2"/>
    <property type="match status" value="1"/>
</dbReference>
<organism evidence="18">
    <name type="scientific">uncultured spirochete</name>
    <dbReference type="NCBI Taxonomy" id="156406"/>
    <lineage>
        <taxon>Bacteria</taxon>
        <taxon>Pseudomonadati</taxon>
        <taxon>Spirochaetota</taxon>
        <taxon>Spirochaetia</taxon>
        <taxon>Spirochaetales</taxon>
        <taxon>environmental samples</taxon>
    </lineage>
</organism>
<evidence type="ECO:0000256" key="9">
    <source>
        <dbReference type="ARBA" id="ARBA00022833"/>
    </source>
</evidence>
<comment type="cofactor">
    <cofactor evidence="13 16">
        <name>Zn(2+)</name>
        <dbReference type="ChEBI" id="CHEBI:29105"/>
    </cofactor>
    <text evidence="13 16">Binds 1 zinc ion.</text>
</comment>
<evidence type="ECO:0000256" key="16">
    <source>
        <dbReference type="PIRSR" id="PIRSR006769-3"/>
    </source>
</evidence>
<evidence type="ECO:0000256" key="6">
    <source>
        <dbReference type="ARBA" id="ARBA00022619"/>
    </source>
</evidence>
<dbReference type="InterPro" id="IPR050765">
    <property type="entry name" value="Riboflavin_Biosynth_HTPR"/>
</dbReference>
<keyword evidence="12" id="KW-0511">Multifunctional enzyme</keyword>
<comment type="function">
    <text evidence="1 13">Converts 2,5-diamino-6-(ribosylamino)-4(3h)-pyrimidinone 5'-phosphate into 5-amino-6-(ribosylamino)-2,4(1h,3h)-pyrimidinedione 5'-phosphate.</text>
</comment>
<dbReference type="NCBIfam" id="TIGR00227">
    <property type="entry name" value="ribD_Cterm"/>
    <property type="match status" value="1"/>
</dbReference>
<dbReference type="Gene3D" id="3.40.430.10">
    <property type="entry name" value="Dihydrofolate Reductase, subunit A"/>
    <property type="match status" value="1"/>
</dbReference>
<feature type="binding site" evidence="15">
    <location>
        <position position="207"/>
    </location>
    <ligand>
        <name>substrate</name>
    </ligand>
</feature>
<keyword evidence="9 13" id="KW-0862">Zinc</keyword>
<feature type="binding site" evidence="15">
    <location>
        <position position="224"/>
    </location>
    <ligand>
        <name>NADP(+)</name>
        <dbReference type="ChEBI" id="CHEBI:58349"/>
    </ligand>
</feature>
<feature type="binding site" evidence="16">
    <location>
        <position position="78"/>
    </location>
    <ligand>
        <name>Zn(2+)</name>
        <dbReference type="ChEBI" id="CHEBI:29105"/>
        <note>catalytic</note>
    </ligand>
</feature>
<dbReference type="GO" id="GO:0050661">
    <property type="term" value="F:NADP binding"/>
    <property type="evidence" value="ECO:0007669"/>
    <property type="project" value="InterPro"/>
</dbReference>
<reference evidence="18" key="1">
    <citation type="submission" date="2017-02" db="EMBL/GenBank/DDBJ databases">
        <authorList>
            <person name="Regsiter A."/>
            <person name="William W."/>
        </authorList>
    </citation>
    <scope>NUCLEOTIDE SEQUENCE</scope>
    <source>
        <strain evidence="18">Bib</strain>
    </source>
</reference>
<evidence type="ECO:0000256" key="3">
    <source>
        <dbReference type="ARBA" id="ARBA00004910"/>
    </source>
</evidence>
<feature type="binding site" evidence="15">
    <location>
        <position position="210"/>
    </location>
    <ligand>
        <name>substrate</name>
    </ligand>
</feature>
<comment type="catalytic activity">
    <reaction evidence="13">
        <text>2,5-diamino-6-hydroxy-4-(5-phosphoribosylamino)-pyrimidine + H2O + H(+) = 5-amino-6-(5-phospho-D-ribosylamino)uracil + NH4(+)</text>
        <dbReference type="Rhea" id="RHEA:21868"/>
        <dbReference type="ChEBI" id="CHEBI:15377"/>
        <dbReference type="ChEBI" id="CHEBI:15378"/>
        <dbReference type="ChEBI" id="CHEBI:28938"/>
        <dbReference type="ChEBI" id="CHEBI:58453"/>
        <dbReference type="ChEBI" id="CHEBI:58614"/>
        <dbReference type="EC" id="3.5.4.26"/>
    </reaction>
</comment>
<comment type="catalytic activity">
    <reaction evidence="13">
        <text>5-amino-6-(5-phospho-D-ribitylamino)uracil + NADP(+) = 5-amino-6-(5-phospho-D-ribosylamino)uracil + NADPH + H(+)</text>
        <dbReference type="Rhea" id="RHEA:17845"/>
        <dbReference type="ChEBI" id="CHEBI:15378"/>
        <dbReference type="ChEBI" id="CHEBI:57783"/>
        <dbReference type="ChEBI" id="CHEBI:58349"/>
        <dbReference type="ChEBI" id="CHEBI:58421"/>
        <dbReference type="ChEBI" id="CHEBI:58453"/>
        <dbReference type="EC" id="1.1.1.193"/>
    </reaction>
</comment>
<sequence>MHEFFMQSALDLARKGTGLVHPNPLVGAVLVRDGEIIGRGFHAFYGGPHAEVMAIDNAILSGNTDFSNTTLYVTLEPCCHFGKTPPCTSLILNSGIRSVVVGMEDPNPLVAGKGIRILKEAGIDVEVGILEAECRELNRVFITYITTGKPFVLLKSGLSLDGKISTASGESRWISCEESRKDVHRLRSEYMAIMCGIETVLSDDPALTVRMVEGRNPIRIIADSHLRIPMDSNIVTTAHKIKTIIATTEDSDTAKAEKLKDAGVHLIYTRQTEGHVDLQKLMTILGQMEIDSILLEGGGTLAFSALKAGIVNAVRFYMTPVLLGGQRARTVIAGEGFSALADACKIENIRIGSCGSDILIEGTVCSPA</sequence>
<dbReference type="InterPro" id="IPR011549">
    <property type="entry name" value="RibD_C"/>
</dbReference>
<dbReference type="InterPro" id="IPR004794">
    <property type="entry name" value="Eubact_RibD"/>
</dbReference>
<evidence type="ECO:0000256" key="14">
    <source>
        <dbReference type="PIRSR" id="PIRSR006769-1"/>
    </source>
</evidence>
<dbReference type="SUPFAM" id="SSF53597">
    <property type="entry name" value="Dihydrofolate reductase-like"/>
    <property type="match status" value="1"/>
</dbReference>
<dbReference type="Pfam" id="PF01872">
    <property type="entry name" value="RibD_C"/>
    <property type="match status" value="1"/>
</dbReference>
<evidence type="ECO:0000256" key="4">
    <source>
        <dbReference type="ARBA" id="ARBA00005259"/>
    </source>
</evidence>
<feature type="binding site" evidence="15">
    <location>
        <position position="187"/>
    </location>
    <ligand>
        <name>substrate</name>
    </ligand>
</feature>
<dbReference type="PROSITE" id="PS00903">
    <property type="entry name" value="CYT_DCMP_DEAMINASES_1"/>
    <property type="match status" value="1"/>
</dbReference>
<evidence type="ECO:0000256" key="13">
    <source>
        <dbReference type="PIRNR" id="PIRNR006769"/>
    </source>
</evidence>
<evidence type="ECO:0000256" key="2">
    <source>
        <dbReference type="ARBA" id="ARBA00004882"/>
    </source>
</evidence>
<dbReference type="AlphaFoldDB" id="A0A3P3XKC6"/>
<dbReference type="PANTHER" id="PTHR38011:SF7">
    <property type="entry name" value="2,5-DIAMINO-6-RIBOSYLAMINO-4(3H)-PYRIMIDINONE 5'-PHOSPHATE REDUCTASE"/>
    <property type="match status" value="1"/>
</dbReference>
<feature type="binding site" evidence="15">
    <location>
        <position position="171"/>
    </location>
    <ligand>
        <name>substrate</name>
    </ligand>
</feature>
<feature type="binding site" evidence="16">
    <location>
        <position position="49"/>
    </location>
    <ligand>
        <name>Zn(2+)</name>
        <dbReference type="ChEBI" id="CHEBI:29105"/>
        <note>catalytic</note>
    </ligand>
</feature>
<comment type="similarity">
    <text evidence="5 13">In the C-terminal section; belongs to the HTP reductase family.</text>
</comment>
<feature type="domain" description="CMP/dCMP-type deaminase" evidence="17">
    <location>
        <begin position="1"/>
        <end position="126"/>
    </location>
</feature>
<evidence type="ECO:0000256" key="8">
    <source>
        <dbReference type="ARBA" id="ARBA00022801"/>
    </source>
</evidence>
<dbReference type="EC" id="3.5.4.26" evidence="13"/>
<dbReference type="InterPro" id="IPR002734">
    <property type="entry name" value="RibDG_C"/>
</dbReference>
<dbReference type="PROSITE" id="PS51747">
    <property type="entry name" value="CYT_DCMP_DEAMINASES_2"/>
    <property type="match status" value="1"/>
</dbReference>
<evidence type="ECO:0000256" key="11">
    <source>
        <dbReference type="ARBA" id="ARBA00023002"/>
    </source>
</evidence>
<feature type="binding site" evidence="15">
    <location>
        <position position="157"/>
    </location>
    <ligand>
        <name>NADP(+)</name>
        <dbReference type="ChEBI" id="CHEBI:58349"/>
    </ligand>
</feature>